<reference evidence="5 6" key="1">
    <citation type="submission" date="2023-04" db="EMBL/GenBank/DDBJ databases">
        <title>Genome of Basidiobolus ranarum AG-B5.</title>
        <authorList>
            <person name="Stajich J.E."/>
            <person name="Carter-House D."/>
            <person name="Gryganskyi A."/>
        </authorList>
    </citation>
    <scope>NUCLEOTIDE SEQUENCE [LARGE SCALE GENOMIC DNA]</scope>
    <source>
        <strain evidence="5 6">AG-B5</strain>
    </source>
</reference>
<gene>
    <name evidence="5" type="primary">MNN10_1</name>
    <name evidence="5" type="ORF">K7432_004955</name>
</gene>
<dbReference type="PANTHER" id="PTHR31306">
    <property type="entry name" value="ALPHA-1,6-MANNOSYLTRANSFERASE MNN11-RELATED"/>
    <property type="match status" value="1"/>
</dbReference>
<evidence type="ECO:0000256" key="4">
    <source>
        <dbReference type="SAM" id="SignalP"/>
    </source>
</evidence>
<dbReference type="InterPro" id="IPR008630">
    <property type="entry name" value="Glyco_trans_34"/>
</dbReference>
<dbReference type="Pfam" id="PF05637">
    <property type="entry name" value="Glyco_transf_34"/>
    <property type="match status" value="1"/>
</dbReference>
<organism evidence="5 6">
    <name type="scientific">Basidiobolus ranarum</name>
    <dbReference type="NCBI Taxonomy" id="34480"/>
    <lineage>
        <taxon>Eukaryota</taxon>
        <taxon>Fungi</taxon>
        <taxon>Fungi incertae sedis</taxon>
        <taxon>Zoopagomycota</taxon>
        <taxon>Entomophthoromycotina</taxon>
        <taxon>Basidiobolomycetes</taxon>
        <taxon>Basidiobolales</taxon>
        <taxon>Basidiobolaceae</taxon>
        <taxon>Basidiobolus</taxon>
    </lineage>
</organism>
<dbReference type="Gene3D" id="3.90.550.10">
    <property type="entry name" value="Spore Coat Polysaccharide Biosynthesis Protein SpsA, Chain A"/>
    <property type="match status" value="1"/>
</dbReference>
<keyword evidence="2" id="KW-0328">Glycosyltransferase</keyword>
<name>A0ABR2WXA4_9FUNG</name>
<sequence length="263" mass="31257">MVRHWNLSLKFFVLCSFSFWPWLLHAYPTAPVHRGSAEIRPGDIAVVMAWDQIMEEFWVPRTLQDKVDYTNKHGYQLIIYNDTSDARSASWSKIINLHRAMTENPDKLWFWWVDVDSLIMEPQYSIEDHILAHVSRNPYFEKDIVLSWDCNGLNTGSMFLRNSDWSLKLLQDLLELSWLDPIMYGEQRKMQTLFHASQEMADHFNFIPLRKACAALQHRCRLDRKAAHQYNYHKGDFLIHFANCAPNRCHKEVNHYHNLLYSK</sequence>
<comment type="similarity">
    <text evidence="1">Belongs to the glycosyltransferase 34 family.</text>
</comment>
<evidence type="ECO:0000313" key="5">
    <source>
        <dbReference type="EMBL" id="KAK9766163.1"/>
    </source>
</evidence>
<evidence type="ECO:0000256" key="2">
    <source>
        <dbReference type="ARBA" id="ARBA00022676"/>
    </source>
</evidence>
<feature type="signal peptide" evidence="4">
    <location>
        <begin position="1"/>
        <end position="26"/>
    </location>
</feature>
<protein>
    <submittedName>
        <fullName evidence="5">Alpha-1,6-mannosyltransferase</fullName>
    </submittedName>
</protein>
<evidence type="ECO:0000313" key="6">
    <source>
        <dbReference type="Proteomes" id="UP001479436"/>
    </source>
</evidence>
<comment type="caution">
    <text evidence="5">The sequence shown here is derived from an EMBL/GenBank/DDBJ whole genome shotgun (WGS) entry which is preliminary data.</text>
</comment>
<dbReference type="Proteomes" id="UP001479436">
    <property type="component" value="Unassembled WGS sequence"/>
</dbReference>
<accession>A0ABR2WXA4</accession>
<dbReference type="EMBL" id="JASJQH010000182">
    <property type="protein sequence ID" value="KAK9766163.1"/>
    <property type="molecule type" value="Genomic_DNA"/>
</dbReference>
<keyword evidence="3" id="KW-0808">Transferase</keyword>
<dbReference type="PANTHER" id="PTHR31306:SF4">
    <property type="entry name" value="ALPHA-1,2-GALACTOSYLTRANSFERASE"/>
    <property type="match status" value="1"/>
</dbReference>
<dbReference type="InterPro" id="IPR029044">
    <property type="entry name" value="Nucleotide-diphossugar_trans"/>
</dbReference>
<evidence type="ECO:0000256" key="3">
    <source>
        <dbReference type="ARBA" id="ARBA00022679"/>
    </source>
</evidence>
<proteinExistence type="inferred from homology"/>
<keyword evidence="6" id="KW-1185">Reference proteome</keyword>
<evidence type="ECO:0000256" key="1">
    <source>
        <dbReference type="ARBA" id="ARBA00005664"/>
    </source>
</evidence>
<keyword evidence="4" id="KW-0732">Signal</keyword>
<feature type="chain" id="PRO_5046539758" evidence="4">
    <location>
        <begin position="27"/>
        <end position="263"/>
    </location>
</feature>